<dbReference type="InterPro" id="IPR036866">
    <property type="entry name" value="RibonucZ/Hydroxyglut_hydro"/>
</dbReference>
<protein>
    <submittedName>
        <fullName evidence="2">MBL fold metallo-hydrolase</fullName>
    </submittedName>
</protein>
<sequence length="255" mass="28688">MKCFSLFRREDHSWQAFGQDADKPDRVIDTNQYLVRSGDAAILLDPGGIEVFPAMLAALTREIAVEEIKALFLSHQDPDIGSSLPLWRRVCPPGLTVYLPWLWEGFVSHFDREATFTRIPDEGMEIALSPALKLRLLPAHYLHSSGNFHVYDPAARILFSGDVGTALFPDGQRPNGIYVTDFARHIPAMEPFHRRWMPSPAARDAWIEQVSRLEIDILAPQHGLVFRGDDVKRFLDWFAGLDLAAGLGAFRHAAT</sequence>
<evidence type="ECO:0000259" key="1">
    <source>
        <dbReference type="SMART" id="SM00849"/>
    </source>
</evidence>
<dbReference type="RefSeq" id="WP_377316729.1">
    <property type="nucleotide sequence ID" value="NZ_JBHUIY010000022.1"/>
</dbReference>
<accession>A0ABW5CB25</accession>
<dbReference type="PANTHER" id="PTHR43041:SF1">
    <property type="entry name" value="METALLO-BETA-LACTAMASE DOMAIN-CONTAINING PROTEIN"/>
    <property type="match status" value="1"/>
</dbReference>
<reference evidence="3" key="1">
    <citation type="journal article" date="2019" name="Int. J. Syst. Evol. Microbiol.">
        <title>The Global Catalogue of Microorganisms (GCM) 10K type strain sequencing project: providing services to taxonomists for standard genome sequencing and annotation.</title>
        <authorList>
            <consortium name="The Broad Institute Genomics Platform"/>
            <consortium name="The Broad Institute Genome Sequencing Center for Infectious Disease"/>
            <person name="Wu L."/>
            <person name="Ma J."/>
        </authorList>
    </citation>
    <scope>NUCLEOTIDE SEQUENCE [LARGE SCALE GENOMIC DNA]</scope>
    <source>
        <strain evidence="3">KCTC 15012</strain>
    </source>
</reference>
<evidence type="ECO:0000313" key="3">
    <source>
        <dbReference type="Proteomes" id="UP001597296"/>
    </source>
</evidence>
<dbReference type="EMBL" id="JBHUIY010000022">
    <property type="protein sequence ID" value="MFD2234479.1"/>
    <property type="molecule type" value="Genomic_DNA"/>
</dbReference>
<keyword evidence="3" id="KW-1185">Reference proteome</keyword>
<dbReference type="Proteomes" id="UP001597296">
    <property type="component" value="Unassembled WGS sequence"/>
</dbReference>
<dbReference type="Gene3D" id="3.60.15.10">
    <property type="entry name" value="Ribonuclease Z/Hydroxyacylglutathione hydrolase-like"/>
    <property type="match status" value="1"/>
</dbReference>
<proteinExistence type="predicted"/>
<dbReference type="InterPro" id="IPR001279">
    <property type="entry name" value="Metallo-B-lactamas"/>
</dbReference>
<dbReference type="InterPro" id="IPR045761">
    <property type="entry name" value="ODP_dom"/>
</dbReference>
<gene>
    <name evidence="2" type="ORF">ACFSNB_11745</name>
</gene>
<dbReference type="PANTHER" id="PTHR43041">
    <property type="entry name" value="HYDROLASE, METALLO-BETA-LACTAMASE SUPERFAMILY"/>
    <property type="match status" value="1"/>
</dbReference>
<organism evidence="2 3">
    <name type="scientific">Phaeospirillum tilakii</name>
    <dbReference type="NCBI Taxonomy" id="741673"/>
    <lineage>
        <taxon>Bacteria</taxon>
        <taxon>Pseudomonadati</taxon>
        <taxon>Pseudomonadota</taxon>
        <taxon>Alphaproteobacteria</taxon>
        <taxon>Rhodospirillales</taxon>
        <taxon>Rhodospirillaceae</taxon>
        <taxon>Phaeospirillum</taxon>
    </lineage>
</organism>
<dbReference type="CDD" id="cd07709">
    <property type="entry name" value="flavodiiron_proteins_MBL-fold"/>
    <property type="match status" value="1"/>
</dbReference>
<feature type="domain" description="Metallo-beta-lactamase" evidence="1">
    <location>
        <begin position="29"/>
        <end position="222"/>
    </location>
</feature>
<dbReference type="Pfam" id="PF19583">
    <property type="entry name" value="ODP"/>
    <property type="match status" value="1"/>
</dbReference>
<evidence type="ECO:0000313" key="2">
    <source>
        <dbReference type="EMBL" id="MFD2234479.1"/>
    </source>
</evidence>
<dbReference type="SUPFAM" id="SSF56281">
    <property type="entry name" value="Metallo-hydrolase/oxidoreductase"/>
    <property type="match status" value="1"/>
</dbReference>
<comment type="caution">
    <text evidence="2">The sequence shown here is derived from an EMBL/GenBank/DDBJ whole genome shotgun (WGS) entry which is preliminary data.</text>
</comment>
<name>A0ABW5CB25_9PROT</name>
<dbReference type="SMART" id="SM00849">
    <property type="entry name" value="Lactamase_B"/>
    <property type="match status" value="1"/>
</dbReference>